<evidence type="ECO:0008006" key="3">
    <source>
        <dbReference type="Google" id="ProtNLM"/>
    </source>
</evidence>
<keyword evidence="1" id="KW-0812">Transmembrane</keyword>
<protein>
    <recommendedName>
        <fullName evidence="3">Lectin/glucanase superfamily protein</fullName>
    </recommendedName>
</protein>
<keyword evidence="1" id="KW-0472">Membrane</keyword>
<dbReference type="SUPFAM" id="SSF49899">
    <property type="entry name" value="Concanavalin A-like lectins/glucanases"/>
    <property type="match status" value="1"/>
</dbReference>
<proteinExistence type="predicted"/>
<reference evidence="2" key="1">
    <citation type="journal article" date="2020" name="Nature">
        <title>Giant virus diversity and host interactions through global metagenomics.</title>
        <authorList>
            <person name="Schulz F."/>
            <person name="Roux S."/>
            <person name="Paez-Espino D."/>
            <person name="Jungbluth S."/>
            <person name="Walsh D.A."/>
            <person name="Denef V.J."/>
            <person name="McMahon K.D."/>
            <person name="Konstantinidis K.T."/>
            <person name="Eloe-Fadrosh E.A."/>
            <person name="Kyrpides N.C."/>
            <person name="Woyke T."/>
        </authorList>
    </citation>
    <scope>NUCLEOTIDE SEQUENCE</scope>
    <source>
        <strain evidence="2">GVMAG-M-3300023184-121</strain>
    </source>
</reference>
<dbReference type="AlphaFoldDB" id="A0A6C0HLF7"/>
<dbReference type="EMBL" id="MN739974">
    <property type="protein sequence ID" value="QHT80783.1"/>
    <property type="molecule type" value="Genomic_DNA"/>
</dbReference>
<evidence type="ECO:0000256" key="1">
    <source>
        <dbReference type="SAM" id="Phobius"/>
    </source>
</evidence>
<dbReference type="Gene3D" id="2.60.120.200">
    <property type="match status" value="1"/>
</dbReference>
<feature type="transmembrane region" description="Helical" evidence="1">
    <location>
        <begin position="15"/>
        <end position="35"/>
    </location>
</feature>
<organism evidence="2">
    <name type="scientific">viral metagenome</name>
    <dbReference type="NCBI Taxonomy" id="1070528"/>
    <lineage>
        <taxon>unclassified sequences</taxon>
        <taxon>metagenomes</taxon>
        <taxon>organismal metagenomes</taxon>
    </lineage>
</organism>
<name>A0A6C0HLF7_9ZZZZ</name>
<sequence length="293" mass="31906">MSTNNRGTNANSGSFFKAGPIVIMIAGLFGLYYLYQYLFGASTGNSYSVLSGKRSAKIDGVIPITAGSDKLPTLFDGGEFTVSLWVYVNNWSYRSGYNKSILTIGGNQFDSMRIYLNAYKPKMSIRFHTKDTGSVPITGSVTGSQAMQASQATPSTESLDTNMRDSIFKVQQPESGLLTTTTPCDLPEIDLQRWVNLVVSVNGRTVDVYLDGKLSRSCVLPSYFKVDPSGYSALALGYGGFGGQIANVVMYDAALNPERVYKQYMAGPEPINSLSDWFASFFQPTINNTLTPS</sequence>
<keyword evidence="1" id="KW-1133">Transmembrane helix</keyword>
<evidence type="ECO:0000313" key="2">
    <source>
        <dbReference type="EMBL" id="QHT80783.1"/>
    </source>
</evidence>
<dbReference type="InterPro" id="IPR013320">
    <property type="entry name" value="ConA-like_dom_sf"/>
</dbReference>
<accession>A0A6C0HLF7</accession>
<dbReference type="Pfam" id="PF13385">
    <property type="entry name" value="Laminin_G_3"/>
    <property type="match status" value="1"/>
</dbReference>